<evidence type="ECO:0008006" key="5">
    <source>
        <dbReference type="Google" id="ProtNLM"/>
    </source>
</evidence>
<feature type="region of interest" description="Disordered" evidence="2">
    <location>
        <begin position="315"/>
        <end position="341"/>
    </location>
</feature>
<dbReference type="PANTHER" id="PTHR15154">
    <property type="entry name" value="HAMARTIN"/>
    <property type="match status" value="1"/>
</dbReference>
<feature type="compositionally biased region" description="Polar residues" evidence="2">
    <location>
        <begin position="486"/>
        <end position="495"/>
    </location>
</feature>
<sequence length="930" mass="106420">MSSTATVTDLCTQLRLLLEASPDALTHKELLERVENFVGACSESPDSGVLRRELEDQLQVIYDDVLGHHFFSQAEVFLAVLYHLRPVLPSQSIISTWFDLVLRPTLREPKLPLTVVNYAKELIIYALDPGNNFSDSEEGSMDAEKQKERVGDFRRRLMDLYLLDAFNESSGEDVLEWAELSADQRERKACWKANLEDVLVRVGLQRPHDFLTELYRCFDSPASRLQLLILLSVYTSQVDFPEHAEVLASHPLMTSLLYCLVFDTSSTACTVALTILIKLLPIFAVKACEQLKRHLPLLLVVLARIICWKERRSPESVPPIIPEPDDSEDEDAGASDTDDGVVAESTQTLPIREDLWWNALELTFDGPQSKAPSAHRYFTFLYYLFPCNAIRFLRYPVRYLNDNGLESLYAVDWEKALDEDKIRSKSERLLRSHSLHPLLIWREATEELEQPDFWAKYDIPQIVSHATMLDVRSAVLGFQQREDLGTNAQRSSTPSVERGRVSRPPSIPDTAPPEVENAETVPLSSSLETVHPVGVSPEPVAPTRLKVSLSEMIATSVALKCGLDVEVVDASASWASTLFPLQPRTRSPSRADRDSSQSSEEAVEAPTTPSQPEHEPSGDGTIPKHVAQAISALQREVLLLKNELNLELWTARENVKHIGRLYKERVLSRNEEVERQGLHNRLKEYKHREARLRQELKEEKDQAAAQRIRYTDWNKELQDRIAALRAEKKTWTSEAATMRAAEKEAKDTFEAQRKLLAEADRTVFRLQTQIKENAHKVDRLYDYETQIDQLMRLQRLWESDVQKLNDSKEYLAAFASEYRKMELRVEAYERTQKAKEEDAAAQRKQIRLLESQLDGYKKQLEQARRTSMLSRQSELPADWRRTQEANEKLRNENEELRDEIEEVKAMVEVLKEQRAGRTGLVHSPRSSPPI</sequence>
<dbReference type="EMBL" id="ML122251">
    <property type="protein sequence ID" value="RPD66211.1"/>
    <property type="molecule type" value="Genomic_DNA"/>
</dbReference>
<dbReference type="AlphaFoldDB" id="A0A5C2SSA7"/>
<evidence type="ECO:0000256" key="2">
    <source>
        <dbReference type="SAM" id="MobiDB-lite"/>
    </source>
</evidence>
<feature type="coiled-coil region" evidence="1">
    <location>
        <begin position="675"/>
        <end position="734"/>
    </location>
</feature>
<dbReference type="Proteomes" id="UP000313359">
    <property type="component" value="Unassembled WGS sequence"/>
</dbReference>
<name>A0A5C2SSA7_9APHY</name>
<gene>
    <name evidence="3" type="ORF">L227DRAFT_583002</name>
</gene>
<evidence type="ECO:0000313" key="4">
    <source>
        <dbReference type="Proteomes" id="UP000313359"/>
    </source>
</evidence>
<protein>
    <recommendedName>
        <fullName evidence="5">Hamartin-domain-containing protein</fullName>
    </recommendedName>
</protein>
<feature type="region of interest" description="Disordered" evidence="2">
    <location>
        <begin position="582"/>
        <end position="622"/>
    </location>
</feature>
<dbReference type="InterPro" id="IPR007483">
    <property type="entry name" value="Hamartin"/>
</dbReference>
<dbReference type="PANTHER" id="PTHR15154:SF2">
    <property type="entry name" value="HAMARTIN"/>
    <property type="match status" value="1"/>
</dbReference>
<evidence type="ECO:0000313" key="3">
    <source>
        <dbReference type="EMBL" id="RPD66211.1"/>
    </source>
</evidence>
<dbReference type="OrthoDB" id="28737at2759"/>
<dbReference type="STRING" id="1328759.A0A5C2SSA7"/>
<reference evidence="3" key="1">
    <citation type="journal article" date="2018" name="Genome Biol. Evol.">
        <title>Genomics and development of Lentinus tigrinus, a white-rot wood-decaying mushroom with dimorphic fruiting bodies.</title>
        <authorList>
            <person name="Wu B."/>
            <person name="Xu Z."/>
            <person name="Knudson A."/>
            <person name="Carlson A."/>
            <person name="Chen N."/>
            <person name="Kovaka S."/>
            <person name="LaButti K."/>
            <person name="Lipzen A."/>
            <person name="Pennachio C."/>
            <person name="Riley R."/>
            <person name="Schakwitz W."/>
            <person name="Umezawa K."/>
            <person name="Ohm R.A."/>
            <person name="Grigoriev I.V."/>
            <person name="Nagy L.G."/>
            <person name="Gibbons J."/>
            <person name="Hibbett D."/>
        </authorList>
    </citation>
    <scope>NUCLEOTIDE SEQUENCE [LARGE SCALE GENOMIC DNA]</scope>
    <source>
        <strain evidence="3">ALCF2SS1-6</strain>
    </source>
</reference>
<evidence type="ECO:0000256" key="1">
    <source>
        <dbReference type="SAM" id="Coils"/>
    </source>
</evidence>
<feature type="coiled-coil region" evidence="1">
    <location>
        <begin position="811"/>
        <end position="913"/>
    </location>
</feature>
<feature type="compositionally biased region" description="Acidic residues" evidence="2">
    <location>
        <begin position="323"/>
        <end position="341"/>
    </location>
</feature>
<proteinExistence type="predicted"/>
<keyword evidence="4" id="KW-1185">Reference proteome</keyword>
<dbReference type="GO" id="GO:0032007">
    <property type="term" value="P:negative regulation of TOR signaling"/>
    <property type="evidence" value="ECO:0007669"/>
    <property type="project" value="TreeGrafter"/>
</dbReference>
<dbReference type="GO" id="GO:0033596">
    <property type="term" value="C:TSC1-TSC2 complex"/>
    <property type="evidence" value="ECO:0007669"/>
    <property type="project" value="TreeGrafter"/>
</dbReference>
<dbReference type="GO" id="GO:0051726">
    <property type="term" value="P:regulation of cell cycle"/>
    <property type="evidence" value="ECO:0007669"/>
    <property type="project" value="TreeGrafter"/>
</dbReference>
<feature type="region of interest" description="Disordered" evidence="2">
    <location>
        <begin position="482"/>
        <end position="539"/>
    </location>
</feature>
<accession>A0A5C2SSA7</accession>
<organism evidence="3 4">
    <name type="scientific">Lentinus tigrinus ALCF2SS1-6</name>
    <dbReference type="NCBI Taxonomy" id="1328759"/>
    <lineage>
        <taxon>Eukaryota</taxon>
        <taxon>Fungi</taxon>
        <taxon>Dikarya</taxon>
        <taxon>Basidiomycota</taxon>
        <taxon>Agaricomycotina</taxon>
        <taxon>Agaricomycetes</taxon>
        <taxon>Polyporales</taxon>
        <taxon>Polyporaceae</taxon>
        <taxon>Lentinus</taxon>
    </lineage>
</organism>
<keyword evidence="1" id="KW-0175">Coiled coil</keyword>